<sequence length="27" mass="3011">MGLKLGLLINFNVELIKNGITRIVNNL</sequence>
<accession>A0A3B1DIG7</accession>
<evidence type="ECO:0000313" key="1">
    <source>
        <dbReference type="EMBL" id="VAX31495.1"/>
    </source>
</evidence>
<gene>
    <name evidence="1" type="ORF">MNBD_NITROSPIRAE03-1035</name>
</gene>
<feature type="non-terminal residue" evidence="1">
    <location>
        <position position="27"/>
    </location>
</feature>
<dbReference type="EMBL" id="UOGI01000109">
    <property type="protein sequence ID" value="VAX31495.1"/>
    <property type="molecule type" value="Genomic_DNA"/>
</dbReference>
<name>A0A3B1DIG7_9ZZZZ</name>
<protein>
    <submittedName>
        <fullName evidence="1">Uncharacterized protein</fullName>
    </submittedName>
</protein>
<organism evidence="1">
    <name type="scientific">hydrothermal vent metagenome</name>
    <dbReference type="NCBI Taxonomy" id="652676"/>
    <lineage>
        <taxon>unclassified sequences</taxon>
        <taxon>metagenomes</taxon>
        <taxon>ecological metagenomes</taxon>
    </lineage>
</organism>
<dbReference type="AlphaFoldDB" id="A0A3B1DIG7"/>
<reference evidence="1" key="1">
    <citation type="submission" date="2018-06" db="EMBL/GenBank/DDBJ databases">
        <authorList>
            <person name="Zhirakovskaya E."/>
        </authorList>
    </citation>
    <scope>NUCLEOTIDE SEQUENCE</scope>
</reference>
<proteinExistence type="predicted"/>